<dbReference type="PANTHER" id="PTHR33406:SF6">
    <property type="entry name" value="MEMBRANE PROTEIN YDGH-RELATED"/>
    <property type="match status" value="1"/>
</dbReference>
<organism evidence="9 10">
    <name type="scientific">Syntrophobotulus glycolicus (strain DSM 8271 / FlGlyR)</name>
    <dbReference type="NCBI Taxonomy" id="645991"/>
    <lineage>
        <taxon>Bacteria</taxon>
        <taxon>Bacillati</taxon>
        <taxon>Bacillota</taxon>
        <taxon>Clostridia</taxon>
        <taxon>Eubacteriales</taxon>
        <taxon>Desulfitobacteriaceae</taxon>
        <taxon>Syntrophobotulus</taxon>
    </lineage>
</organism>
<dbReference type="HOGENOM" id="CLU_005108_0_0_9"/>
<dbReference type="PROSITE" id="PS50156">
    <property type="entry name" value="SSD"/>
    <property type="match status" value="1"/>
</dbReference>
<evidence type="ECO:0000256" key="3">
    <source>
        <dbReference type="ARBA" id="ARBA00022475"/>
    </source>
</evidence>
<evidence type="ECO:0000256" key="5">
    <source>
        <dbReference type="ARBA" id="ARBA00022989"/>
    </source>
</evidence>
<dbReference type="InterPro" id="IPR000731">
    <property type="entry name" value="SSD"/>
</dbReference>
<dbReference type="InterPro" id="IPR050545">
    <property type="entry name" value="Mycobact_MmpL"/>
</dbReference>
<dbReference type="Gene3D" id="1.20.1640.10">
    <property type="entry name" value="Multidrug efflux transporter AcrB transmembrane domain"/>
    <property type="match status" value="2"/>
</dbReference>
<dbReference type="EMBL" id="CP002547">
    <property type="protein sequence ID" value="ADY55520.1"/>
    <property type="molecule type" value="Genomic_DNA"/>
</dbReference>
<feature type="transmembrane region" description="Helical" evidence="7">
    <location>
        <begin position="362"/>
        <end position="379"/>
    </location>
</feature>
<evidence type="ECO:0000313" key="9">
    <source>
        <dbReference type="EMBL" id="ADY55520.1"/>
    </source>
</evidence>
<dbReference type="Pfam" id="PF03176">
    <property type="entry name" value="MMPL"/>
    <property type="match status" value="2"/>
</dbReference>
<dbReference type="Proteomes" id="UP000007488">
    <property type="component" value="Chromosome"/>
</dbReference>
<evidence type="ECO:0000259" key="8">
    <source>
        <dbReference type="PROSITE" id="PS50156"/>
    </source>
</evidence>
<dbReference type="GO" id="GO:0005886">
    <property type="term" value="C:plasma membrane"/>
    <property type="evidence" value="ECO:0007669"/>
    <property type="project" value="UniProtKB-SubCell"/>
</dbReference>
<name>F0SUM7_SYNGF</name>
<reference evidence="10" key="2">
    <citation type="submission" date="2011-02" db="EMBL/GenBank/DDBJ databases">
        <title>The complete genome of Syntrophobotulus glycolicus DSM 8271.</title>
        <authorList>
            <person name="Lucas S."/>
            <person name="Copeland A."/>
            <person name="Lapidus A."/>
            <person name="Bruce D."/>
            <person name="Goodwin L."/>
            <person name="Pitluck S."/>
            <person name="Kyrpides N."/>
            <person name="Mavromatis K."/>
            <person name="Pagani I."/>
            <person name="Ivanova N."/>
            <person name="Mikhailova N."/>
            <person name="Chertkov O."/>
            <person name="Held B."/>
            <person name="Detter J.C."/>
            <person name="Tapia R."/>
            <person name="Han C."/>
            <person name="Land M."/>
            <person name="Hauser L."/>
            <person name="Markowitz V."/>
            <person name="Cheng J.-F."/>
            <person name="Hugenholtz P."/>
            <person name="Woyke T."/>
            <person name="Wu D."/>
            <person name="Spring S."/>
            <person name="Schroeder M."/>
            <person name="Brambilla E."/>
            <person name="Klenk H.-P."/>
            <person name="Eisen J.A."/>
        </authorList>
    </citation>
    <scope>NUCLEOTIDE SEQUENCE [LARGE SCALE GENOMIC DNA]</scope>
    <source>
        <strain evidence="10">DSM 8271 / FlGlyR</strain>
    </source>
</reference>
<feature type="transmembrane region" description="Helical" evidence="7">
    <location>
        <begin position="873"/>
        <end position="894"/>
    </location>
</feature>
<evidence type="ECO:0000256" key="4">
    <source>
        <dbReference type="ARBA" id="ARBA00022692"/>
    </source>
</evidence>
<evidence type="ECO:0000256" key="6">
    <source>
        <dbReference type="ARBA" id="ARBA00023136"/>
    </source>
</evidence>
<evidence type="ECO:0000256" key="2">
    <source>
        <dbReference type="ARBA" id="ARBA00010157"/>
    </source>
</evidence>
<feature type="transmembrane region" description="Helical" evidence="7">
    <location>
        <begin position="302"/>
        <end position="325"/>
    </location>
</feature>
<dbReference type="STRING" id="645991.Sgly_1202"/>
<evidence type="ECO:0000256" key="1">
    <source>
        <dbReference type="ARBA" id="ARBA00004651"/>
    </source>
</evidence>
<feature type="transmembrane region" description="Helical" evidence="7">
    <location>
        <begin position="906"/>
        <end position="928"/>
    </location>
</feature>
<dbReference type="NCBIfam" id="TIGR03057">
    <property type="entry name" value="xxxLxxG_by_4"/>
    <property type="match status" value="1"/>
</dbReference>
<feature type="transmembrane region" description="Helical" evidence="7">
    <location>
        <begin position="847"/>
        <end position="866"/>
    </location>
</feature>
<dbReference type="PANTHER" id="PTHR33406">
    <property type="entry name" value="MEMBRANE PROTEIN MJ1562-RELATED"/>
    <property type="match status" value="1"/>
</dbReference>
<protein>
    <submittedName>
        <fullName evidence="9">MmpL domain-containing protein</fullName>
    </submittedName>
</protein>
<keyword evidence="10" id="KW-1185">Reference proteome</keyword>
<accession>F0SUM7</accession>
<feature type="transmembrane region" description="Helical" evidence="7">
    <location>
        <begin position="949"/>
        <end position="968"/>
    </location>
</feature>
<dbReference type="OrthoDB" id="9782006at2"/>
<feature type="transmembrane region" description="Helical" evidence="7">
    <location>
        <begin position="234"/>
        <end position="252"/>
    </location>
</feature>
<keyword evidence="4 7" id="KW-0812">Transmembrane</keyword>
<dbReference type="InterPro" id="IPR023908">
    <property type="entry name" value="xxxLxxG_rpt"/>
</dbReference>
<proteinExistence type="inferred from homology"/>
<keyword evidence="3" id="KW-1003">Cell membrane</keyword>
<dbReference type="InterPro" id="IPR004869">
    <property type="entry name" value="MMPL_dom"/>
</dbReference>
<feature type="transmembrane region" description="Helical" evidence="7">
    <location>
        <begin position="200"/>
        <end position="222"/>
    </location>
</feature>
<dbReference type="Gene3D" id="1.10.287.1490">
    <property type="match status" value="1"/>
</dbReference>
<keyword evidence="5 7" id="KW-1133">Transmembrane helix</keyword>
<dbReference type="AlphaFoldDB" id="F0SUM7"/>
<dbReference type="RefSeq" id="WP_013624390.1">
    <property type="nucleotide sequence ID" value="NC_015172.1"/>
</dbReference>
<dbReference type="SUPFAM" id="SSF82866">
    <property type="entry name" value="Multidrug efflux transporter AcrB transmembrane domain"/>
    <property type="match status" value="2"/>
</dbReference>
<feature type="transmembrane region" description="Helical" evidence="7">
    <location>
        <begin position="279"/>
        <end position="296"/>
    </location>
</feature>
<keyword evidence="6 7" id="KW-0472">Membrane</keyword>
<evidence type="ECO:0000313" key="10">
    <source>
        <dbReference type="Proteomes" id="UP000007488"/>
    </source>
</evidence>
<feature type="domain" description="SSD" evidence="8">
    <location>
        <begin position="894"/>
        <end position="1004"/>
    </location>
</feature>
<sequence length="1027" mass="108631">MTKIIKARWIIFTLWLAATIALTAFQPDINAILRQQGQQALSANSPTAAAQALFSKMEMSQGTDSLLVFYDENSISAEEMERIRAGVQAIRDSGSELGISKIIDPFSTPEAADSLISGDGTTVMVSFKLDQKAGEIDDIENAIAGKLGNVRAEHYLTGEDFIQNDYLEAALAGVEKSAVLTVLFIFIILIILFRSVVTPLVSLAAVAFSYLCSMGIAAQLIANTGFPVTSLTQVLLVLILFGIGTDYNILLFNRFREELAHGCPTDEAILNTYKSAGKTIAYSILTVFIAFCSLIFSESPIYQSGIVVVIGVAVLLLEIMTLTPLSMKVLGHRLFWPSQKTGGHRESTLWGKISSASTRRPVIAVLLIALLVAPTVYFHEQKLNFDNIAELGPAYPSTKGFAIVADHFGRGRAMPVSVIIDNHAALDQNEALAVIDTLTERLKQIEGVDQVSSVTQPQGSPIPDFYIGSQVGSVNSGLSRTQDGTEQIADGLKLAQDKLGSADFSQAGQIADGTVRLQDGMTALTDGLKQVQAGLAGGSPDSPTLSNGMAVLETNLAAMSGGVAALAANYETIQAGYAQMGASYQQAAQALLGAKSALTQLQAVITALGGSYAGAQSDPNYLQLQQSVDSLTQSLSGITPQGIEALNENYAALSSGFAAANQSLAAMRSGLEQISSGLQELQSALDTAASGLGTIAENMDSVTAGLSQLESGQQQLAAGLDGFSSFGTRLKSVNSGLEQLSAGLGLTNGFLSQLNTSQTFHLPAEALTDEGFQQSLEMFLSADRTMTKMIIVLDADPYSEQALDTVRQINETLTSGLDGTVLAGAQFGVAGPSAMTADMNDVLNRDLNRMIVIVLTGVFLVLLLVIRSLWPSVFITASLLGAYYAAMFAQNYIFLNLLGLEGISSYVPFFSFIVIVALGVDYSIFLMMRFKEYPQLSAKEAIVLASRHTGGVVTSAALILGGTFATLLPSGLTLLVQLAAAVIAGLIVLCFILLPVFLPAVLALPDAAARLFPKKKQGLTVKEDSAV</sequence>
<evidence type="ECO:0000256" key="7">
    <source>
        <dbReference type="SAM" id="Phobius"/>
    </source>
</evidence>
<comment type="similarity">
    <text evidence="2">Belongs to the resistance-nodulation-cell division (RND) (TC 2.A.6) family. MmpL subfamily.</text>
</comment>
<comment type="subcellular location">
    <subcellularLocation>
        <location evidence="1">Cell membrane</location>
        <topology evidence="1">Multi-pass membrane protein</topology>
    </subcellularLocation>
</comment>
<dbReference type="eggNOG" id="COG2409">
    <property type="taxonomic scope" value="Bacteria"/>
</dbReference>
<dbReference type="eggNOG" id="COG1511">
    <property type="taxonomic scope" value="Bacteria"/>
</dbReference>
<reference evidence="9 10" key="1">
    <citation type="journal article" date="2011" name="Stand. Genomic Sci.">
        <title>Complete genome sequence of Syntrophobotulus glycolicus type strain (FlGlyR).</title>
        <authorList>
            <person name="Han C."/>
            <person name="Mwirichia R."/>
            <person name="Chertkov O."/>
            <person name="Held B."/>
            <person name="Lapidus A."/>
            <person name="Nolan M."/>
            <person name="Lucas S."/>
            <person name="Hammon N."/>
            <person name="Deshpande S."/>
            <person name="Cheng J.F."/>
            <person name="Tapia R."/>
            <person name="Goodwin L."/>
            <person name="Pitluck S."/>
            <person name="Huntemann M."/>
            <person name="Liolios K."/>
            <person name="Ivanova N."/>
            <person name="Pagani I."/>
            <person name="Mavromatis K."/>
            <person name="Ovchinikova G."/>
            <person name="Pati A."/>
            <person name="Chen A."/>
            <person name="Palaniappan K."/>
            <person name="Land M."/>
            <person name="Hauser L."/>
            <person name="Brambilla E.M."/>
            <person name="Rohde M."/>
            <person name="Spring S."/>
            <person name="Sikorski J."/>
            <person name="Goker M."/>
            <person name="Woyke T."/>
            <person name="Bristow J."/>
            <person name="Eisen J.A."/>
            <person name="Markowitz V."/>
            <person name="Hugenholtz P."/>
            <person name="Kyrpides N.C."/>
            <person name="Klenk H.P."/>
            <person name="Detter J.C."/>
        </authorList>
    </citation>
    <scope>NUCLEOTIDE SEQUENCE [LARGE SCALE GENOMIC DNA]</scope>
    <source>
        <strain evidence="10">DSM 8271 / FlGlyR</strain>
    </source>
</reference>
<dbReference type="KEGG" id="sgy:Sgly_1202"/>
<feature type="transmembrane region" description="Helical" evidence="7">
    <location>
        <begin position="177"/>
        <end position="193"/>
    </location>
</feature>
<feature type="transmembrane region" description="Helical" evidence="7">
    <location>
        <begin position="974"/>
        <end position="1004"/>
    </location>
</feature>
<gene>
    <name evidence="9" type="ordered locus">Sgly_1202</name>
</gene>